<dbReference type="AlphaFoldDB" id="A0A653B4A8"/>
<evidence type="ECO:0000259" key="17">
    <source>
        <dbReference type="Pfam" id="PF00593"/>
    </source>
</evidence>
<dbReference type="GO" id="GO:0038023">
    <property type="term" value="F:signaling receptor activity"/>
    <property type="evidence" value="ECO:0007669"/>
    <property type="project" value="InterPro"/>
</dbReference>
<evidence type="ECO:0000256" key="8">
    <source>
        <dbReference type="ARBA" id="ARBA00023004"/>
    </source>
</evidence>
<dbReference type="InterPro" id="IPR036942">
    <property type="entry name" value="Beta-barrel_TonB_sf"/>
</dbReference>
<dbReference type="Pfam" id="PF07715">
    <property type="entry name" value="Plug"/>
    <property type="match status" value="1"/>
</dbReference>
<evidence type="ECO:0000256" key="3">
    <source>
        <dbReference type="ARBA" id="ARBA00022448"/>
    </source>
</evidence>
<dbReference type="GO" id="GO:0009279">
    <property type="term" value="C:cell outer membrane"/>
    <property type="evidence" value="ECO:0007669"/>
    <property type="project" value="UniProtKB-SubCell"/>
</dbReference>
<feature type="domain" description="TonB-dependent receptor-like beta-barrel" evidence="17">
    <location>
        <begin position="263"/>
        <end position="704"/>
    </location>
</feature>
<keyword evidence="7" id="KW-0732">Signal</keyword>
<keyword evidence="4 14" id="KW-1134">Transmembrane beta strand</keyword>
<dbReference type="InterPro" id="IPR037066">
    <property type="entry name" value="Plug_dom_sf"/>
</dbReference>
<comment type="similarity">
    <text evidence="2 14 16">Belongs to the TonB-dependent receptor family.</text>
</comment>
<evidence type="ECO:0000256" key="10">
    <source>
        <dbReference type="ARBA" id="ARBA00023077"/>
    </source>
</evidence>
<evidence type="ECO:0000256" key="12">
    <source>
        <dbReference type="ARBA" id="ARBA00023170"/>
    </source>
</evidence>
<comment type="subcellular location">
    <subcellularLocation>
        <location evidence="1 14">Cell outer membrane</location>
        <topology evidence="1 14">Multi-pass membrane protein</topology>
    </subcellularLocation>
</comment>
<keyword evidence="8" id="KW-0408">Iron</keyword>
<keyword evidence="13 14" id="KW-0998">Cell outer membrane</keyword>
<keyword evidence="9" id="KW-0406">Ion transport</keyword>
<dbReference type="GO" id="GO:0015891">
    <property type="term" value="P:siderophore transport"/>
    <property type="evidence" value="ECO:0007669"/>
    <property type="project" value="InterPro"/>
</dbReference>
<dbReference type="OrthoDB" id="8663017at2"/>
<dbReference type="CDD" id="cd01347">
    <property type="entry name" value="ligand_gated_channel"/>
    <property type="match status" value="1"/>
</dbReference>
<evidence type="ECO:0000256" key="4">
    <source>
        <dbReference type="ARBA" id="ARBA00022452"/>
    </source>
</evidence>
<organism evidence="19">
    <name type="scientific">Ectopseudomonas oleovorans</name>
    <name type="common">Pseudomonas oleovorans</name>
    <dbReference type="NCBI Taxonomy" id="301"/>
    <lineage>
        <taxon>Bacteria</taxon>
        <taxon>Pseudomonadati</taxon>
        <taxon>Pseudomonadota</taxon>
        <taxon>Gammaproteobacteria</taxon>
        <taxon>Pseudomonadales</taxon>
        <taxon>Pseudomonadaceae</taxon>
        <taxon>Ectopseudomonas</taxon>
    </lineage>
</organism>
<dbReference type="EMBL" id="LR130779">
    <property type="protein sequence ID" value="VDN63445.1"/>
    <property type="molecule type" value="Genomic_DNA"/>
</dbReference>
<dbReference type="FunFam" id="2.170.130.10:FF:000010">
    <property type="entry name" value="Ferripyoverdine receptor"/>
    <property type="match status" value="1"/>
</dbReference>
<evidence type="ECO:0000256" key="11">
    <source>
        <dbReference type="ARBA" id="ARBA00023136"/>
    </source>
</evidence>
<dbReference type="PANTHER" id="PTHR32552">
    <property type="entry name" value="FERRICHROME IRON RECEPTOR-RELATED"/>
    <property type="match status" value="1"/>
</dbReference>
<evidence type="ECO:0000256" key="7">
    <source>
        <dbReference type="ARBA" id="ARBA00022729"/>
    </source>
</evidence>
<evidence type="ECO:0000256" key="9">
    <source>
        <dbReference type="ARBA" id="ARBA00023065"/>
    </source>
</evidence>
<proteinExistence type="inferred from homology"/>
<dbReference type="InterPro" id="IPR000531">
    <property type="entry name" value="Beta-barrel_TonB"/>
</dbReference>
<evidence type="ECO:0000313" key="19">
    <source>
        <dbReference type="EMBL" id="VDN63445.1"/>
    </source>
</evidence>
<feature type="domain" description="TonB-dependent receptor plug" evidence="18">
    <location>
        <begin position="83"/>
        <end position="183"/>
    </location>
</feature>
<accession>A0A653B4A8</accession>
<sequence length="735" mass="80564">MSKCSILPLAPTLRRALLASALLPLTAGAAAQEDVEDTDAHESSLTLPAMNVQGTQLPRSETEGTGSYTTGSMSTAVGLPLSIRETPQSVSVVTRQQIEDRGLRDTAAILASAPGISMSRSDSNRVSFSARGFDIDNFQFDGLASPINNFWNFGATDVDSAIYDRVEIVRGSTGLLTGAGNPSAAVNFIRKRPLPEFAIGGSLGSGRWDQRRGDIDVSTPLTADGRIAARVVAAYSERDTFIDYQHYDSETLYGVISAELTPRTQLTLSLEHQKNDTDGMGAGVPMFYADGSRTHYGRSTANNTQWSYFGTESNTAFIDLEHQLENDWTLRAAYSRTEADYAMRYVFRGGYPERNDAGMSASFLKYDGERTRDDWHLTGSGPFELLGRTHDAAFGWMSIADDLQMDQYLPLPGTAPIADSQLDWSNGAIAEPIWSGTRANGDRTDIRQTGGYAVTRLSLADPLHLILGVRVSTWEIEQNYFGTQRTYRYSDEVTPYAGLVYDLDRTYSLYTSYTSIFKNQTQRAPDGSFLDPVSGDSYELGIKAGYLDGQLNAALSVYRTRQEGLAEAIPDTFLIADPSQQAYKAGEGAVVDGFDLELSGALSEAWNLSTSYTHFIARNAEGKAINTTHPRTQFKLFTTYRLDGVLRDLTLGGGTTWRSGISRANTGSPNGPVDVSADSYALVDLMARYQISEHIAATANLNNVFDKQYLEQVGFYSQLWYGEPRNLQLTLSARF</sequence>
<dbReference type="GO" id="GO:0015344">
    <property type="term" value="F:siderophore uptake transmembrane transporter activity"/>
    <property type="evidence" value="ECO:0007669"/>
    <property type="project" value="TreeGrafter"/>
</dbReference>
<evidence type="ECO:0000256" key="14">
    <source>
        <dbReference type="PROSITE-ProRule" id="PRU01360"/>
    </source>
</evidence>
<evidence type="ECO:0000256" key="16">
    <source>
        <dbReference type="RuleBase" id="RU003357"/>
    </source>
</evidence>
<dbReference type="PANTHER" id="PTHR32552:SF74">
    <property type="entry name" value="HYDROXAMATE SIDEROPHORE RECEPTOR FHUE"/>
    <property type="match status" value="1"/>
</dbReference>
<name>A0A653B4A8_ECTOL</name>
<gene>
    <name evidence="19" type="ORF">POT9AD_2470</name>
</gene>
<dbReference type="PROSITE" id="PS01156">
    <property type="entry name" value="TONB_DEPENDENT_REC_2"/>
    <property type="match status" value="1"/>
</dbReference>
<evidence type="ECO:0000256" key="1">
    <source>
        <dbReference type="ARBA" id="ARBA00004571"/>
    </source>
</evidence>
<dbReference type="InterPro" id="IPR012910">
    <property type="entry name" value="Plug_dom"/>
</dbReference>
<keyword evidence="11 14" id="KW-0472">Membrane</keyword>
<keyword evidence="12 19" id="KW-0675">Receptor</keyword>
<dbReference type="Gene3D" id="2.40.170.20">
    <property type="entry name" value="TonB-dependent receptor, beta-barrel domain"/>
    <property type="match status" value="1"/>
</dbReference>
<dbReference type="InterPro" id="IPR010917">
    <property type="entry name" value="TonB_rcpt_CS"/>
</dbReference>
<dbReference type="Pfam" id="PF00593">
    <property type="entry name" value="TonB_dep_Rec_b-barrel"/>
    <property type="match status" value="1"/>
</dbReference>
<keyword evidence="5" id="KW-0410">Iron transport</keyword>
<keyword evidence="10 16" id="KW-0798">TonB box</keyword>
<dbReference type="PROSITE" id="PS52016">
    <property type="entry name" value="TONB_DEPENDENT_REC_3"/>
    <property type="match status" value="1"/>
</dbReference>
<dbReference type="InterPro" id="IPR010105">
    <property type="entry name" value="TonB_sidphr_rcpt"/>
</dbReference>
<evidence type="ECO:0000256" key="15">
    <source>
        <dbReference type="PROSITE-ProRule" id="PRU10144"/>
    </source>
</evidence>
<evidence type="ECO:0000256" key="5">
    <source>
        <dbReference type="ARBA" id="ARBA00022496"/>
    </source>
</evidence>
<protein>
    <submittedName>
        <fullName evidence="19">Outer-membrane receptor for ferric coprogen and ferric-rhodotorulic acid</fullName>
    </submittedName>
</protein>
<feature type="short sequence motif" description="TonB C-terminal box" evidence="15">
    <location>
        <begin position="718"/>
        <end position="735"/>
    </location>
</feature>
<keyword evidence="6 14" id="KW-0812">Transmembrane</keyword>
<evidence type="ECO:0000259" key="18">
    <source>
        <dbReference type="Pfam" id="PF07715"/>
    </source>
</evidence>
<dbReference type="InterPro" id="IPR039426">
    <property type="entry name" value="TonB-dep_rcpt-like"/>
</dbReference>
<reference evidence="19" key="1">
    <citation type="submission" date="2018-11" db="EMBL/GenBank/DDBJ databases">
        <authorList>
            <consortium name="Genoscope - CEA"/>
            <person name="William W."/>
        </authorList>
    </citation>
    <scope>NUCLEOTIDE SEQUENCE [LARGE SCALE GENOMIC DNA]</scope>
    <source>
        <strain evidence="19">T9AD</strain>
    </source>
</reference>
<evidence type="ECO:0000256" key="13">
    <source>
        <dbReference type="ARBA" id="ARBA00023237"/>
    </source>
</evidence>
<dbReference type="SUPFAM" id="SSF56935">
    <property type="entry name" value="Porins"/>
    <property type="match status" value="1"/>
</dbReference>
<dbReference type="Gene3D" id="2.170.130.10">
    <property type="entry name" value="TonB-dependent receptor, plug domain"/>
    <property type="match status" value="1"/>
</dbReference>
<evidence type="ECO:0000256" key="2">
    <source>
        <dbReference type="ARBA" id="ARBA00009810"/>
    </source>
</evidence>
<keyword evidence="3 14" id="KW-0813">Transport</keyword>
<dbReference type="NCBIfam" id="TIGR01783">
    <property type="entry name" value="TonB-siderophor"/>
    <property type="match status" value="1"/>
</dbReference>
<evidence type="ECO:0000256" key="6">
    <source>
        <dbReference type="ARBA" id="ARBA00022692"/>
    </source>
</evidence>